<dbReference type="Pfam" id="PF08570">
    <property type="entry name" value="DUF1761"/>
    <property type="match status" value="1"/>
</dbReference>
<feature type="transmembrane region" description="Helical" evidence="1">
    <location>
        <begin position="6"/>
        <end position="24"/>
    </location>
</feature>
<dbReference type="RefSeq" id="WP_026990460.1">
    <property type="nucleotide sequence ID" value="NZ_AUGP01000017.1"/>
</dbReference>
<gene>
    <name evidence="2" type="ORF">Q766_04850</name>
</gene>
<dbReference type="eggNOG" id="ENOG503015I">
    <property type="taxonomic scope" value="Bacteria"/>
</dbReference>
<evidence type="ECO:0008006" key="4">
    <source>
        <dbReference type="Google" id="ProtNLM"/>
    </source>
</evidence>
<dbReference type="InterPro" id="IPR013879">
    <property type="entry name" value="DUF1761"/>
</dbReference>
<dbReference type="STRING" id="1121898.GCA_000422725_01592"/>
<proteinExistence type="predicted"/>
<dbReference type="AlphaFoldDB" id="A0A0A2MRR2"/>
<keyword evidence="1" id="KW-0812">Transmembrane</keyword>
<keyword evidence="3" id="KW-1185">Reference proteome</keyword>
<keyword evidence="1" id="KW-0472">Membrane</keyword>
<feature type="transmembrane region" description="Helical" evidence="1">
    <location>
        <begin position="51"/>
        <end position="74"/>
    </location>
</feature>
<organism evidence="2 3">
    <name type="scientific">Flavobacterium subsaxonicum WB 4.1-42 = DSM 21790</name>
    <dbReference type="NCBI Taxonomy" id="1121898"/>
    <lineage>
        <taxon>Bacteria</taxon>
        <taxon>Pseudomonadati</taxon>
        <taxon>Bacteroidota</taxon>
        <taxon>Flavobacteriia</taxon>
        <taxon>Flavobacteriales</taxon>
        <taxon>Flavobacteriaceae</taxon>
        <taxon>Flavobacterium</taxon>
    </lineage>
</organism>
<comment type="caution">
    <text evidence="2">The sequence shown here is derived from an EMBL/GenBank/DDBJ whole genome shotgun (WGS) entry which is preliminary data.</text>
</comment>
<evidence type="ECO:0000256" key="1">
    <source>
        <dbReference type="SAM" id="Phobius"/>
    </source>
</evidence>
<dbReference type="Proteomes" id="UP000030111">
    <property type="component" value="Unassembled WGS sequence"/>
</dbReference>
<keyword evidence="1" id="KW-1133">Transmembrane helix</keyword>
<sequence length="163" mass="18048">MFVNPWAYLVSTLIVLPVGFIWYNPKVFGTIWMREAGVNADAAKSANMFKIFGLTILFSAMATMMLQGIVVHQFGALSMIGGMPFADTAKPSYAAFMADYGATFRTFKHGMLHGAMTGLFLALPIIGTNSLFENKSWKYIWINVGYFIICFTLQGGVLSAWEN</sequence>
<evidence type="ECO:0000313" key="2">
    <source>
        <dbReference type="EMBL" id="KGO94256.1"/>
    </source>
</evidence>
<name>A0A0A2MRR2_9FLAO</name>
<dbReference type="EMBL" id="JRLY01000002">
    <property type="protein sequence ID" value="KGO94256.1"/>
    <property type="molecule type" value="Genomic_DNA"/>
</dbReference>
<evidence type="ECO:0000313" key="3">
    <source>
        <dbReference type="Proteomes" id="UP000030111"/>
    </source>
</evidence>
<feature type="transmembrane region" description="Helical" evidence="1">
    <location>
        <begin position="139"/>
        <end position="161"/>
    </location>
</feature>
<protein>
    <recommendedName>
        <fullName evidence="4">DUF1761 domain-containing protein</fullName>
    </recommendedName>
</protein>
<feature type="transmembrane region" description="Helical" evidence="1">
    <location>
        <begin position="111"/>
        <end position="132"/>
    </location>
</feature>
<dbReference type="OrthoDB" id="333057at2"/>
<accession>A0A0A2MRR2</accession>
<reference evidence="2 3" key="1">
    <citation type="submission" date="2013-09" db="EMBL/GenBank/DDBJ databases">
        <authorList>
            <person name="Zeng Z."/>
            <person name="Chen C."/>
        </authorList>
    </citation>
    <scope>NUCLEOTIDE SEQUENCE [LARGE SCALE GENOMIC DNA]</scope>
    <source>
        <strain evidence="2 3">WB 4.1-42</strain>
    </source>
</reference>